<protein>
    <submittedName>
        <fullName evidence="1">Uncharacterized protein</fullName>
    </submittedName>
</protein>
<evidence type="ECO:0000313" key="1">
    <source>
        <dbReference type="EMBL" id="CRX38089.1"/>
    </source>
</evidence>
<proteinExistence type="predicted"/>
<evidence type="ECO:0000313" key="2">
    <source>
        <dbReference type="Proteomes" id="UP000220251"/>
    </source>
</evidence>
<keyword evidence="2" id="KW-1185">Reference proteome</keyword>
<gene>
    <name evidence="1" type="ORF">ELAC_0737</name>
</gene>
<dbReference type="AlphaFoldDB" id="A0A0H5DR35"/>
<dbReference type="Proteomes" id="UP000220251">
    <property type="component" value="Unassembled WGS sequence"/>
</dbReference>
<dbReference type="OrthoDB" id="9949372at2"/>
<sequence>MEKRSLSQPIENNDQKDPVATTIFVGFPLTADLAYDLSKSSKWKEARIVSASNPGEVQEIVFQDKKYVGRYIQKDRTTISELELEGKAVRARLKEFLETPSVDNLHYVAIAQLMLF</sequence>
<dbReference type="EMBL" id="CWGJ01000011">
    <property type="protein sequence ID" value="CRX38089.1"/>
    <property type="molecule type" value="Genomic_DNA"/>
</dbReference>
<reference evidence="2" key="1">
    <citation type="submission" date="2015-06" db="EMBL/GenBank/DDBJ databases">
        <authorList>
            <person name="Bertelli C."/>
        </authorList>
    </citation>
    <scope>NUCLEOTIDE SEQUENCE [LARGE SCALE GENOMIC DNA]</scope>
    <source>
        <strain evidence="2">CRIB-30</strain>
    </source>
</reference>
<accession>A0A0H5DR35</accession>
<organism evidence="1 2">
    <name type="scientific">Estrella lausannensis</name>
    <dbReference type="NCBI Taxonomy" id="483423"/>
    <lineage>
        <taxon>Bacteria</taxon>
        <taxon>Pseudomonadati</taxon>
        <taxon>Chlamydiota</taxon>
        <taxon>Chlamydiia</taxon>
        <taxon>Parachlamydiales</taxon>
        <taxon>Candidatus Criblamydiaceae</taxon>
        <taxon>Estrella</taxon>
    </lineage>
</organism>
<dbReference type="RefSeq" id="WP_098037942.1">
    <property type="nucleotide sequence ID" value="NZ_CWGJ01000011.1"/>
</dbReference>
<name>A0A0H5DR35_9BACT</name>